<dbReference type="InterPro" id="IPR002016">
    <property type="entry name" value="Haem_peroxidase"/>
</dbReference>
<dbReference type="PIRSF" id="PIRSF000429">
    <property type="entry name" value="Ac-CoA_Ac_transf"/>
    <property type="match status" value="1"/>
</dbReference>
<proteinExistence type="predicted"/>
<dbReference type="GO" id="GO:0016747">
    <property type="term" value="F:acyltransferase activity, transferring groups other than amino-acyl groups"/>
    <property type="evidence" value="ECO:0007669"/>
    <property type="project" value="InterPro"/>
</dbReference>
<dbReference type="EMBL" id="CP116942">
    <property type="protein sequence ID" value="WCO66085.1"/>
    <property type="molecule type" value="Genomic_DNA"/>
</dbReference>
<dbReference type="PANTHER" id="PTHR42870:SF7">
    <property type="entry name" value="ACETYL-COA C-ACETYLTRANSFERASE (ACETOACETYL-COA THIOLASE) (ACAB-3)"/>
    <property type="match status" value="1"/>
</dbReference>
<keyword evidence="3" id="KW-1185">Reference proteome</keyword>
<dbReference type="GO" id="GO:0004601">
    <property type="term" value="F:peroxidase activity"/>
    <property type="evidence" value="ECO:0007669"/>
    <property type="project" value="InterPro"/>
</dbReference>
<name>A0AAF0BUT9_9ACTN</name>
<protein>
    <submittedName>
        <fullName evidence="2">Thiolase domain-containing protein</fullName>
    </submittedName>
</protein>
<evidence type="ECO:0000259" key="1">
    <source>
        <dbReference type="PROSITE" id="PS50873"/>
    </source>
</evidence>
<sequence length="352" mass="37413">MRDVAVVSFAQTPARRRVQEVNEVEMLMPAVHTALSQVDMTIDDIGFTCSGSTDYLAGVGFSFVSTLDAVGPWPPIQESHVEMDGAWALYEAWVKLQLGEVDTALVYCYAKSSPGDLPMVLTRQLDPITVGPLWPDSISLAALQARALLESGKATEEEMAEVAARSRKAAMDNPNAQLAWDRPASDVLAEEHLVAPLRRSDCPPITDGAAAVVLAAGDAARERSDRPAWIRGIDHRIEPIHLGHRDLTVSESTRTAAEKAGVADGSVDVAELHAPFTHQELILREALGLADDALVNPSGGALAANPMMTAGLIRMGEVANRISAGTADRGVAHATSGPCLQQNLVCVMEGEG</sequence>
<evidence type="ECO:0000313" key="2">
    <source>
        <dbReference type="EMBL" id="WCO66085.1"/>
    </source>
</evidence>
<dbReference type="GO" id="GO:0020037">
    <property type="term" value="F:heme binding"/>
    <property type="evidence" value="ECO:0007669"/>
    <property type="project" value="InterPro"/>
</dbReference>
<feature type="domain" description="Plant heme peroxidase family profile" evidence="1">
    <location>
        <begin position="144"/>
        <end position="352"/>
    </location>
</feature>
<dbReference type="RefSeq" id="WP_272735610.1">
    <property type="nucleotide sequence ID" value="NZ_CP116942.1"/>
</dbReference>
<dbReference type="PANTHER" id="PTHR42870">
    <property type="entry name" value="ACETYL-COA C-ACETYLTRANSFERASE"/>
    <property type="match status" value="1"/>
</dbReference>
<dbReference type="AlphaFoldDB" id="A0AAF0BUT9"/>
<dbReference type="PROSITE" id="PS50873">
    <property type="entry name" value="PEROXIDASE_4"/>
    <property type="match status" value="1"/>
</dbReference>
<accession>A0AAF0BUT9</accession>
<dbReference type="InterPro" id="IPR002155">
    <property type="entry name" value="Thiolase"/>
</dbReference>
<dbReference type="GO" id="GO:0006979">
    <property type="term" value="P:response to oxidative stress"/>
    <property type="evidence" value="ECO:0007669"/>
    <property type="project" value="InterPro"/>
</dbReference>
<dbReference type="SUPFAM" id="SSF53901">
    <property type="entry name" value="Thiolase-like"/>
    <property type="match status" value="1"/>
</dbReference>
<dbReference type="InterPro" id="IPR016039">
    <property type="entry name" value="Thiolase-like"/>
</dbReference>
<dbReference type="Gene3D" id="3.40.47.10">
    <property type="match status" value="1"/>
</dbReference>
<dbReference type="Proteomes" id="UP001216390">
    <property type="component" value="Chromosome"/>
</dbReference>
<dbReference type="NCBIfam" id="NF005924">
    <property type="entry name" value="PRK07937.1"/>
    <property type="match status" value="1"/>
</dbReference>
<dbReference type="KEGG" id="ima:PO878_16415"/>
<evidence type="ECO:0000313" key="3">
    <source>
        <dbReference type="Proteomes" id="UP001216390"/>
    </source>
</evidence>
<reference evidence="2" key="1">
    <citation type="submission" date="2023-01" db="EMBL/GenBank/DDBJ databases">
        <title>The diversity of Class Acidimicrobiia in South China Sea sediment environments and the proposal of Iamia marina sp. nov., a novel species of the genus Iamia.</title>
        <authorList>
            <person name="He Y."/>
            <person name="Tian X."/>
        </authorList>
    </citation>
    <scope>NUCLEOTIDE SEQUENCE</scope>
    <source>
        <strain evidence="2">DSM 19957</strain>
    </source>
</reference>
<organism evidence="2 3">
    <name type="scientific">Iamia majanohamensis</name>
    <dbReference type="NCBI Taxonomy" id="467976"/>
    <lineage>
        <taxon>Bacteria</taxon>
        <taxon>Bacillati</taxon>
        <taxon>Actinomycetota</taxon>
        <taxon>Acidimicrobiia</taxon>
        <taxon>Acidimicrobiales</taxon>
        <taxon>Iamiaceae</taxon>
        <taxon>Iamia</taxon>
    </lineage>
</organism>
<gene>
    <name evidence="2" type="ORF">PO878_16415</name>
</gene>